<organism evidence="2 3">
    <name type="scientific">Roridomyces roridus</name>
    <dbReference type="NCBI Taxonomy" id="1738132"/>
    <lineage>
        <taxon>Eukaryota</taxon>
        <taxon>Fungi</taxon>
        <taxon>Dikarya</taxon>
        <taxon>Basidiomycota</taxon>
        <taxon>Agaricomycotina</taxon>
        <taxon>Agaricomycetes</taxon>
        <taxon>Agaricomycetidae</taxon>
        <taxon>Agaricales</taxon>
        <taxon>Marasmiineae</taxon>
        <taxon>Mycenaceae</taxon>
        <taxon>Roridomyces</taxon>
    </lineage>
</organism>
<accession>A0AAD7B7K7</accession>
<dbReference type="Proteomes" id="UP001221142">
    <property type="component" value="Unassembled WGS sequence"/>
</dbReference>
<sequence length="376" mass="41043">MLVVFIRFGTFFRVTFSSLWSKARLFFTSKQPIQDPEIGLRPLHCNASPVIPEHTAPAASPRMSLRPLLLSTDPVPSHGLYARPPVLPTKKTPRTSKYNLNRKISSPRMPLKTITNNYGNVLPRECVVVKHPYPSPIPDATCPPSPSSSLPGSPSWQDEKKKVLNEARAWNTHVKTDHRRHSLSVISQSQASAALANRRASAPACLGEARLSLEERLKRVVSRASPSPIPEPLDTEEQFIIGEQDSDSDGSEFEGDVTYMPGEADVTITGLVPSADSSTDSDSDPDSAPTTPIIGTTPVVDIAERSELPYLLSVCTLKSIISEYSTTTTSESVGTLGDMLDALEVVFASKKWTSLVDLEGAAVREEMRRRVDGQVV</sequence>
<dbReference type="EMBL" id="JARKIF010000031">
    <property type="protein sequence ID" value="KAJ7612262.1"/>
    <property type="molecule type" value="Genomic_DNA"/>
</dbReference>
<reference evidence="2" key="1">
    <citation type="submission" date="2023-03" db="EMBL/GenBank/DDBJ databases">
        <title>Massive genome expansion in bonnet fungi (Mycena s.s.) driven by repeated elements and novel gene families across ecological guilds.</title>
        <authorList>
            <consortium name="Lawrence Berkeley National Laboratory"/>
            <person name="Harder C.B."/>
            <person name="Miyauchi S."/>
            <person name="Viragh M."/>
            <person name="Kuo A."/>
            <person name="Thoen E."/>
            <person name="Andreopoulos B."/>
            <person name="Lu D."/>
            <person name="Skrede I."/>
            <person name="Drula E."/>
            <person name="Henrissat B."/>
            <person name="Morin E."/>
            <person name="Kohler A."/>
            <person name="Barry K."/>
            <person name="LaButti K."/>
            <person name="Morin E."/>
            <person name="Salamov A."/>
            <person name="Lipzen A."/>
            <person name="Mereny Z."/>
            <person name="Hegedus B."/>
            <person name="Baldrian P."/>
            <person name="Stursova M."/>
            <person name="Weitz H."/>
            <person name="Taylor A."/>
            <person name="Grigoriev I.V."/>
            <person name="Nagy L.G."/>
            <person name="Martin F."/>
            <person name="Kauserud H."/>
        </authorList>
    </citation>
    <scope>NUCLEOTIDE SEQUENCE</scope>
    <source>
        <strain evidence="2">9284</strain>
    </source>
</reference>
<dbReference type="AlphaFoldDB" id="A0AAD7B7K7"/>
<name>A0AAD7B7K7_9AGAR</name>
<proteinExistence type="predicted"/>
<evidence type="ECO:0000256" key="1">
    <source>
        <dbReference type="SAM" id="MobiDB-lite"/>
    </source>
</evidence>
<keyword evidence="3" id="KW-1185">Reference proteome</keyword>
<feature type="region of interest" description="Disordered" evidence="1">
    <location>
        <begin position="271"/>
        <end position="294"/>
    </location>
</feature>
<protein>
    <submittedName>
        <fullName evidence="2">Uncharacterized protein</fullName>
    </submittedName>
</protein>
<evidence type="ECO:0000313" key="2">
    <source>
        <dbReference type="EMBL" id="KAJ7612262.1"/>
    </source>
</evidence>
<evidence type="ECO:0000313" key="3">
    <source>
        <dbReference type="Proteomes" id="UP001221142"/>
    </source>
</evidence>
<comment type="caution">
    <text evidence="2">The sequence shown here is derived from an EMBL/GenBank/DDBJ whole genome shotgun (WGS) entry which is preliminary data.</text>
</comment>
<gene>
    <name evidence="2" type="ORF">FB45DRAFT_1065599</name>
</gene>